<feature type="region of interest" description="Disordered" evidence="10">
    <location>
        <begin position="447"/>
        <end position="640"/>
    </location>
</feature>
<keyword evidence="5" id="KW-0227">DNA damage</keyword>
<feature type="region of interest" description="Disordered" evidence="10">
    <location>
        <begin position="1041"/>
        <end position="1177"/>
    </location>
</feature>
<dbReference type="EMBL" id="JAPDMZ010000172">
    <property type="protein sequence ID" value="KAK0547076.1"/>
    <property type="molecule type" value="Genomic_DNA"/>
</dbReference>
<keyword evidence="8" id="KW-0539">Nucleus</keyword>
<dbReference type="PROSITE" id="PS50294">
    <property type="entry name" value="WD_REPEATS_REGION"/>
    <property type="match status" value="1"/>
</dbReference>
<feature type="compositionally biased region" description="Gly residues" evidence="10">
    <location>
        <begin position="310"/>
        <end position="328"/>
    </location>
</feature>
<feature type="region of interest" description="Disordered" evidence="10">
    <location>
        <begin position="709"/>
        <end position="751"/>
    </location>
</feature>
<dbReference type="PROSITE" id="PS50082">
    <property type="entry name" value="WD_REPEATS_2"/>
    <property type="match status" value="1"/>
</dbReference>
<feature type="compositionally biased region" description="Low complexity" evidence="10">
    <location>
        <begin position="527"/>
        <end position="536"/>
    </location>
</feature>
<feature type="compositionally biased region" description="Polar residues" evidence="10">
    <location>
        <begin position="495"/>
        <end position="513"/>
    </location>
</feature>
<dbReference type="InterPro" id="IPR036322">
    <property type="entry name" value="WD40_repeat_dom_sf"/>
</dbReference>
<evidence type="ECO:0000313" key="13">
    <source>
        <dbReference type="Proteomes" id="UP001176517"/>
    </source>
</evidence>
<feature type="compositionally biased region" description="Polar residues" evidence="10">
    <location>
        <begin position="553"/>
        <end position="573"/>
    </location>
</feature>
<comment type="caution">
    <text evidence="12">The sequence shown here is derived from an EMBL/GenBank/DDBJ whole genome shotgun (WGS) entry which is preliminary data.</text>
</comment>
<evidence type="ECO:0000256" key="8">
    <source>
        <dbReference type="ARBA" id="ARBA00023242"/>
    </source>
</evidence>
<evidence type="ECO:0000256" key="6">
    <source>
        <dbReference type="ARBA" id="ARBA00022853"/>
    </source>
</evidence>
<feature type="compositionally biased region" description="Polar residues" evidence="10">
    <location>
        <begin position="354"/>
        <end position="365"/>
    </location>
</feature>
<comment type="similarity">
    <text evidence="2">Belongs to the WD repeat HIR1 family.</text>
</comment>
<evidence type="ECO:0000313" key="12">
    <source>
        <dbReference type="EMBL" id="KAK0547076.1"/>
    </source>
</evidence>
<evidence type="ECO:0000259" key="11">
    <source>
        <dbReference type="Pfam" id="PF24105"/>
    </source>
</evidence>
<feature type="compositionally biased region" description="Polar residues" evidence="10">
    <location>
        <begin position="1041"/>
        <end position="1050"/>
    </location>
</feature>
<dbReference type="GO" id="GO:0033186">
    <property type="term" value="C:CAF-1 complex"/>
    <property type="evidence" value="ECO:0007669"/>
    <property type="project" value="TreeGrafter"/>
</dbReference>
<proteinExistence type="inferred from homology"/>
<dbReference type="SMART" id="SM00320">
    <property type="entry name" value="WD40"/>
    <property type="match status" value="5"/>
</dbReference>
<dbReference type="SUPFAM" id="SSF50978">
    <property type="entry name" value="WD40 repeat-like"/>
    <property type="match status" value="1"/>
</dbReference>
<feature type="compositionally biased region" description="Low complexity" evidence="10">
    <location>
        <begin position="927"/>
        <end position="944"/>
    </location>
</feature>
<dbReference type="Pfam" id="PF24105">
    <property type="entry name" value="Beta-prop_CAF1B_HIR1"/>
    <property type="match status" value="2"/>
</dbReference>
<feature type="compositionally biased region" description="Polar residues" evidence="10">
    <location>
        <begin position="391"/>
        <end position="404"/>
    </location>
</feature>
<dbReference type="InterPro" id="IPR015943">
    <property type="entry name" value="WD40/YVTN_repeat-like_dom_sf"/>
</dbReference>
<keyword evidence="6" id="KW-0156">Chromatin regulator</keyword>
<keyword evidence="3 9" id="KW-0853">WD repeat</keyword>
<dbReference type="AlphaFoldDB" id="A0AAN6JPX6"/>
<feature type="compositionally biased region" description="Low complexity" evidence="10">
    <location>
        <begin position="1051"/>
        <end position="1061"/>
    </location>
</feature>
<comment type="subcellular location">
    <subcellularLocation>
        <location evidence="1">Nucleus</location>
    </subcellularLocation>
</comment>
<feature type="compositionally biased region" description="Low complexity" evidence="10">
    <location>
        <begin position="1102"/>
        <end position="1119"/>
    </location>
</feature>
<feature type="domain" description="CAF1B/HIR1 beta-propeller" evidence="11">
    <location>
        <begin position="122"/>
        <end position="269"/>
    </location>
</feature>
<dbReference type="GO" id="GO:0006281">
    <property type="term" value="P:DNA repair"/>
    <property type="evidence" value="ECO:0007669"/>
    <property type="project" value="UniProtKB-KW"/>
</dbReference>
<keyword evidence="7" id="KW-0234">DNA repair</keyword>
<evidence type="ECO:0000256" key="4">
    <source>
        <dbReference type="ARBA" id="ARBA00022737"/>
    </source>
</evidence>
<feature type="repeat" description="WD" evidence="9">
    <location>
        <begin position="129"/>
        <end position="160"/>
    </location>
</feature>
<dbReference type="GO" id="GO:0006334">
    <property type="term" value="P:nucleosome assembly"/>
    <property type="evidence" value="ECO:0007669"/>
    <property type="project" value="TreeGrafter"/>
</dbReference>
<dbReference type="Proteomes" id="UP001176517">
    <property type="component" value="Unassembled WGS sequence"/>
</dbReference>
<feature type="compositionally biased region" description="Gly residues" evidence="10">
    <location>
        <begin position="619"/>
        <end position="634"/>
    </location>
</feature>
<organism evidence="12 13">
    <name type="scientific">Tilletia horrida</name>
    <dbReference type="NCBI Taxonomy" id="155126"/>
    <lineage>
        <taxon>Eukaryota</taxon>
        <taxon>Fungi</taxon>
        <taxon>Dikarya</taxon>
        <taxon>Basidiomycota</taxon>
        <taxon>Ustilaginomycotina</taxon>
        <taxon>Exobasidiomycetes</taxon>
        <taxon>Tilletiales</taxon>
        <taxon>Tilletiaceae</taxon>
        <taxon>Tilletia</taxon>
    </lineage>
</organism>
<feature type="compositionally biased region" description="Pro residues" evidence="10">
    <location>
        <begin position="599"/>
        <end position="610"/>
    </location>
</feature>
<evidence type="ECO:0000256" key="3">
    <source>
        <dbReference type="ARBA" id="ARBA00022574"/>
    </source>
</evidence>
<evidence type="ECO:0000256" key="7">
    <source>
        <dbReference type="ARBA" id="ARBA00023204"/>
    </source>
</evidence>
<dbReference type="PANTHER" id="PTHR15271">
    <property type="entry name" value="CHROMATIN ASSEMBLY FACTOR 1 SUBUNIT B"/>
    <property type="match status" value="1"/>
</dbReference>
<name>A0AAN6JPX6_9BASI</name>
<evidence type="ECO:0000256" key="2">
    <source>
        <dbReference type="ARBA" id="ARBA00007306"/>
    </source>
</evidence>
<sequence length="1177" mass="119007">MVRSITLEVRWHNVCPIYSCHFQSVGPSHLKRVLDHNSAQAAGLPVGKSLSGEVIAASVASSSKHALPPIMPGGQSWRLATAGGDNNARIWMVHPNMPSPAAMAAAAGTTDPSLLPAPHPPRVEYLATLSRHTGVVNVVRFCPKGELLTTAGDDGNVLFWIPSDKLIDSLSDDPSNYEKEHWRVRTMTRPTSAEIYDLAWSPSGEQLVVGGTDFALRVISANDGSILREISEHCLHIQGVAWDPLNEFLATQSSDRSVHVHQILPRGTQPQAHLHSHPLDSHSSFAGLHSVSRNSHLTYHRRTGSMSATGGSGSAAGHLTGGAGGSASGTGLPASSSFVWDHHTKPPMPRRGSSHASIASESGAEQGSDPRTSHGRGRTGRSSTPFESAIAGQSTHLPPSNQLPGTILLSPSMVNASLPPASTPAILPPVSSSSALKAAAAAAAAAASSSGLPPPPPPTSASSITMGQVGAASSSGRAVTPTPVQSVPPSPFSTASAMNPPQLTPSRRSSFSGSAIDAPSPPMTAISVGSHSQSQSQGGGGGAQANAGTASSVLWTPATSVSGVTGPTSQQPTKGGGVGGLELRRSESRARSARSSSPMPLPAIRAPPSPKQRLQQHSGGVGAIGAVSGVGGPGSSSSSSSATAAAVAAGSLSYSGSGIGQIARTRMYGDENYSGFFRRLDFSPDGALLVTPSGIFEGGTAAGGTMLGAPPPASPTTLGFGFGPDHHSPSSSANSRTHTGKHGASSSSTVLPAVLGGPATGPSAAAAAAAAQQGNGARSTVYMYARGSLHKSNAPIAHFPGHKTATLVVSFSPILYELRPLRRGDGTSGMPADNGAVPHLTVPLEAGKHKVVPLSSMNQAYSGSATPREEDAAPLSVNLRGTPGPSPSPAGAHGMEAGKPTSSNGSSIGGPATEGGSAPKSASQTMPSPSTSASVSGAAAPPPSASAVAAAAGLPPSMIGLPYRMVFAVATQESVWIYDTQQTGPVCCFSNMHYASFTDLSWSPDGQSLVMSSTDGYCSVVVFDYGELGVPYNYHAQPSLTHPASASHRVSTSASHQHSSSKNTASTTTLTMPSASPQSTPSSAHAVAAPLPKSAVSTPGISASSNSRPWLLSSTSSSSGTEDTGDLGLAIRTGTAEASSASESTTAAARREGGDGDESTEQPKKKRRIAPVPVAIP</sequence>
<keyword evidence="13" id="KW-1185">Reference proteome</keyword>
<dbReference type="GO" id="GO:0005634">
    <property type="term" value="C:nucleus"/>
    <property type="evidence" value="ECO:0007669"/>
    <property type="project" value="UniProtKB-SubCell"/>
</dbReference>
<keyword evidence="4" id="KW-0677">Repeat</keyword>
<dbReference type="InterPro" id="IPR045145">
    <property type="entry name" value="PTHR15271"/>
</dbReference>
<dbReference type="GO" id="GO:0006335">
    <property type="term" value="P:DNA replication-dependent chromatin assembly"/>
    <property type="evidence" value="ECO:0007669"/>
    <property type="project" value="InterPro"/>
</dbReference>
<accession>A0AAN6JPX6</accession>
<feature type="compositionally biased region" description="Low complexity" evidence="10">
    <location>
        <begin position="1132"/>
        <end position="1148"/>
    </location>
</feature>
<feature type="domain" description="CAF1B/HIR1 beta-propeller" evidence="11">
    <location>
        <begin position="956"/>
        <end position="1028"/>
    </location>
</feature>
<dbReference type="InterPro" id="IPR055410">
    <property type="entry name" value="Beta-prop_CAF1B_HIR1"/>
</dbReference>
<feature type="compositionally biased region" description="Low complexity" evidence="10">
    <location>
        <begin position="1073"/>
        <end position="1086"/>
    </location>
</feature>
<evidence type="ECO:0000256" key="5">
    <source>
        <dbReference type="ARBA" id="ARBA00022763"/>
    </source>
</evidence>
<feature type="region of interest" description="Disordered" evidence="10">
    <location>
        <begin position="302"/>
        <end position="404"/>
    </location>
</feature>
<dbReference type="PANTHER" id="PTHR15271:SF4">
    <property type="entry name" value="CHROMATIN ASSEMBLY FACTOR 1 SUBUNIT B"/>
    <property type="match status" value="1"/>
</dbReference>
<protein>
    <submittedName>
        <fullName evidence="12">Chromatin assembly factor 1 subunit</fullName>
    </submittedName>
</protein>
<evidence type="ECO:0000256" key="1">
    <source>
        <dbReference type="ARBA" id="ARBA00004123"/>
    </source>
</evidence>
<feature type="compositionally biased region" description="Polar residues" evidence="10">
    <location>
        <begin position="1062"/>
        <end position="1072"/>
    </location>
</feature>
<feature type="region of interest" description="Disordered" evidence="10">
    <location>
        <begin position="860"/>
        <end position="944"/>
    </location>
</feature>
<gene>
    <name evidence="12" type="primary">CAC2</name>
    <name evidence="12" type="ORF">OC846_005005</name>
</gene>
<dbReference type="Gene3D" id="2.130.10.10">
    <property type="entry name" value="YVTN repeat-like/Quinoprotein amine dehydrogenase"/>
    <property type="match status" value="2"/>
</dbReference>
<evidence type="ECO:0000256" key="10">
    <source>
        <dbReference type="SAM" id="MobiDB-lite"/>
    </source>
</evidence>
<evidence type="ECO:0000256" key="9">
    <source>
        <dbReference type="PROSITE-ProRule" id="PRU00221"/>
    </source>
</evidence>
<reference evidence="12" key="1">
    <citation type="journal article" date="2023" name="PhytoFront">
        <title>Draft Genome Resources of Seven Strains of Tilletia horrida, Causal Agent of Kernel Smut of Rice.</title>
        <authorList>
            <person name="Khanal S."/>
            <person name="Antony Babu S."/>
            <person name="Zhou X.G."/>
        </authorList>
    </citation>
    <scope>NUCLEOTIDE SEQUENCE</scope>
    <source>
        <strain evidence="12">TX6</strain>
    </source>
</reference>
<dbReference type="InterPro" id="IPR001680">
    <property type="entry name" value="WD40_rpt"/>
</dbReference>